<evidence type="ECO:0000313" key="10">
    <source>
        <dbReference type="EMBL" id="NMN02637.1"/>
    </source>
</evidence>
<protein>
    <submittedName>
        <fullName evidence="10">Transporter</fullName>
    </submittedName>
</protein>
<feature type="transmembrane region" description="Helical" evidence="7">
    <location>
        <begin position="78"/>
        <end position="98"/>
    </location>
</feature>
<gene>
    <name evidence="10" type="ORF">G1C94_1259</name>
</gene>
<evidence type="ECO:0000256" key="3">
    <source>
        <dbReference type="ARBA" id="ARBA00022475"/>
    </source>
</evidence>
<feature type="transmembrane region" description="Helical" evidence="7">
    <location>
        <begin position="52"/>
        <end position="72"/>
    </location>
</feature>
<comment type="subcellular location">
    <subcellularLocation>
        <location evidence="1">Cell membrane</location>
        <topology evidence="1">Multi-pass membrane protein</topology>
    </subcellularLocation>
</comment>
<dbReference type="SUPFAM" id="SSF50182">
    <property type="entry name" value="Sm-like ribonucleoproteins"/>
    <property type="match status" value="1"/>
</dbReference>
<evidence type="ECO:0000313" key="11">
    <source>
        <dbReference type="Proteomes" id="UP000553756"/>
    </source>
</evidence>
<dbReference type="Proteomes" id="UP000553756">
    <property type="component" value="Unassembled WGS sequence"/>
</dbReference>
<keyword evidence="4 7" id="KW-0812">Transmembrane</keyword>
<comment type="similarity">
    <text evidence="2">Belongs to the MscS (TC 1.A.23) family.</text>
</comment>
<dbReference type="Gene3D" id="2.30.30.60">
    <property type="match status" value="1"/>
</dbReference>
<dbReference type="SUPFAM" id="SSF82861">
    <property type="entry name" value="Mechanosensitive channel protein MscS (YggB), transmembrane region"/>
    <property type="match status" value="1"/>
</dbReference>
<dbReference type="InterPro" id="IPR045275">
    <property type="entry name" value="MscS_archaea/bacteria_type"/>
</dbReference>
<proteinExistence type="inferred from homology"/>
<evidence type="ECO:0000259" key="9">
    <source>
        <dbReference type="Pfam" id="PF21088"/>
    </source>
</evidence>
<evidence type="ECO:0000256" key="4">
    <source>
        <dbReference type="ARBA" id="ARBA00022692"/>
    </source>
</evidence>
<dbReference type="InterPro" id="IPR049142">
    <property type="entry name" value="MS_channel_1st"/>
</dbReference>
<dbReference type="Pfam" id="PF21088">
    <property type="entry name" value="MS_channel_1st"/>
    <property type="match status" value="1"/>
</dbReference>
<evidence type="ECO:0000256" key="1">
    <source>
        <dbReference type="ARBA" id="ARBA00004651"/>
    </source>
</evidence>
<keyword evidence="11" id="KW-1185">Reference proteome</keyword>
<reference evidence="10 11" key="1">
    <citation type="submission" date="2020-02" db="EMBL/GenBank/DDBJ databases">
        <title>Characterization of phylogenetic diversity of novel bifidobacterial species isolated in Czech ZOOs.</title>
        <authorList>
            <person name="Lugli G.A."/>
            <person name="Vera N.B."/>
            <person name="Ventura M."/>
        </authorList>
    </citation>
    <scope>NUCLEOTIDE SEQUENCE [LARGE SCALE GENOMIC DNA]</scope>
    <source>
        <strain evidence="10 11">DSM 109963</strain>
    </source>
</reference>
<evidence type="ECO:0000259" key="8">
    <source>
        <dbReference type="Pfam" id="PF00924"/>
    </source>
</evidence>
<evidence type="ECO:0000256" key="5">
    <source>
        <dbReference type="ARBA" id="ARBA00022989"/>
    </source>
</evidence>
<evidence type="ECO:0000256" key="6">
    <source>
        <dbReference type="ARBA" id="ARBA00023136"/>
    </source>
</evidence>
<keyword evidence="6 7" id="KW-0472">Membrane</keyword>
<evidence type="ECO:0000256" key="7">
    <source>
        <dbReference type="SAM" id="Phobius"/>
    </source>
</evidence>
<comment type="caution">
    <text evidence="10">The sequence shown here is derived from an EMBL/GenBank/DDBJ whole genome shotgun (WGS) entry which is preliminary data.</text>
</comment>
<keyword evidence="5 7" id="KW-1133">Transmembrane helix</keyword>
<dbReference type="PANTHER" id="PTHR30221:SF1">
    <property type="entry name" value="SMALL-CONDUCTANCE MECHANOSENSITIVE CHANNEL"/>
    <property type="match status" value="1"/>
</dbReference>
<dbReference type="InterPro" id="IPR006685">
    <property type="entry name" value="MscS_channel_2nd"/>
</dbReference>
<dbReference type="PANTHER" id="PTHR30221">
    <property type="entry name" value="SMALL-CONDUCTANCE MECHANOSENSITIVE CHANNEL"/>
    <property type="match status" value="1"/>
</dbReference>
<dbReference type="EMBL" id="JAAIIJ010000024">
    <property type="protein sequence ID" value="NMN02637.1"/>
    <property type="molecule type" value="Genomic_DNA"/>
</dbReference>
<accession>A0ABX1SZN1</accession>
<evidence type="ECO:0000256" key="2">
    <source>
        <dbReference type="ARBA" id="ARBA00008017"/>
    </source>
</evidence>
<name>A0ABX1SZN1_9BIFI</name>
<sequence length="264" mass="27756">MSEFKDTVLTWLAANLGKLIWLVVVIALAIAASTVFGRLLRRVLDKSQIPSASIFVNLMRAIICLLAFALVLEPVFGINPTTLLAALGIGGLALSLGLKDTIANVIGGFALMFGHVIRPGDLVTIQDITGTVRDITWRQTVIETRLGNHMVIPNSVLNTTALTRLTPATESAVTVAFTARGDSAPEQLERDILAAVSGATADLTMPGSQPVVRLTGFSPYGTEGNVVLFARDGVALPTVADQAARAIAEMSDNHLVTNGASSAQ</sequence>
<feature type="transmembrane region" description="Helical" evidence="7">
    <location>
        <begin position="20"/>
        <end position="40"/>
    </location>
</feature>
<keyword evidence="3" id="KW-1003">Cell membrane</keyword>
<feature type="domain" description="Mechanosensitive ion channel MscS" evidence="8">
    <location>
        <begin position="100"/>
        <end position="162"/>
    </location>
</feature>
<dbReference type="RefSeq" id="WP_172146579.1">
    <property type="nucleotide sequence ID" value="NZ_JAAIIJ010000024.1"/>
</dbReference>
<dbReference type="Gene3D" id="1.10.287.1260">
    <property type="match status" value="1"/>
</dbReference>
<dbReference type="Pfam" id="PF00924">
    <property type="entry name" value="MS_channel_2nd"/>
    <property type="match status" value="1"/>
</dbReference>
<organism evidence="10 11">
    <name type="scientific">Bifidobacterium panos</name>
    <dbReference type="NCBI Taxonomy" id="2675321"/>
    <lineage>
        <taxon>Bacteria</taxon>
        <taxon>Bacillati</taxon>
        <taxon>Actinomycetota</taxon>
        <taxon>Actinomycetes</taxon>
        <taxon>Bifidobacteriales</taxon>
        <taxon>Bifidobacteriaceae</taxon>
        <taxon>Bifidobacterium</taxon>
    </lineage>
</organism>
<feature type="domain" description="Mechanosensitive ion channel transmembrane helices 2/3" evidence="9">
    <location>
        <begin position="62"/>
        <end position="99"/>
    </location>
</feature>
<dbReference type="InterPro" id="IPR010920">
    <property type="entry name" value="LSM_dom_sf"/>
</dbReference>
<dbReference type="InterPro" id="IPR011014">
    <property type="entry name" value="MscS_channel_TM-2"/>
</dbReference>
<dbReference type="InterPro" id="IPR023408">
    <property type="entry name" value="MscS_beta-dom_sf"/>
</dbReference>